<accession>F5XIJ9</accession>
<feature type="DNA-binding region" description="H-T-H motif" evidence="4">
    <location>
        <begin position="45"/>
        <end position="64"/>
    </location>
</feature>
<dbReference type="InterPro" id="IPR009057">
    <property type="entry name" value="Homeodomain-like_sf"/>
</dbReference>
<dbReference type="PANTHER" id="PTHR30055:SF238">
    <property type="entry name" value="MYCOFACTOCIN BIOSYNTHESIS TRANSCRIPTIONAL REGULATOR MFTR-RELATED"/>
    <property type="match status" value="1"/>
</dbReference>
<keyword evidence="3" id="KW-0804">Transcription</keyword>
<proteinExistence type="predicted"/>
<name>F5XIJ9_MICPN</name>
<evidence type="ECO:0000313" key="6">
    <source>
        <dbReference type="EMBL" id="BAK38237.1"/>
    </source>
</evidence>
<dbReference type="PROSITE" id="PS50977">
    <property type="entry name" value="HTH_TETR_2"/>
    <property type="match status" value="1"/>
</dbReference>
<sequence length="205" mass="21809">MSITPSPMSSFASTGRRERNKQAKLQRIIAAAGELFTEHGVDDVTTQQIADRADIGAGTLFLYAKTKGELLLLVQNAHYADALRRGQAAAQAQTDPLEAVMAVVTPIVECNRSQIDNGRTYLREMVFGDPAEPHHAAALAIVAQTEDALAGIFGRDPRLTAADAATLARVASAVMFLTMAASTSLARGVNEITADIGHQLALLLR</sequence>
<dbReference type="Gene3D" id="1.10.357.10">
    <property type="entry name" value="Tetracycline Repressor, domain 2"/>
    <property type="match status" value="1"/>
</dbReference>
<dbReference type="PRINTS" id="PR00455">
    <property type="entry name" value="HTHTETR"/>
</dbReference>
<dbReference type="Pfam" id="PF00440">
    <property type="entry name" value="TetR_N"/>
    <property type="match status" value="1"/>
</dbReference>
<dbReference type="InterPro" id="IPR001647">
    <property type="entry name" value="HTH_TetR"/>
</dbReference>
<keyword evidence="1" id="KW-0805">Transcription regulation</keyword>
<evidence type="ECO:0000256" key="1">
    <source>
        <dbReference type="ARBA" id="ARBA00023015"/>
    </source>
</evidence>
<dbReference type="HOGENOM" id="CLU_115376_0_0_11"/>
<gene>
    <name evidence="6" type="ordered locus">MLP_52230</name>
</gene>
<evidence type="ECO:0000313" key="7">
    <source>
        <dbReference type="Proteomes" id="UP000007947"/>
    </source>
</evidence>
<evidence type="ECO:0000256" key="4">
    <source>
        <dbReference type="PROSITE-ProRule" id="PRU00335"/>
    </source>
</evidence>
<dbReference type="SUPFAM" id="SSF46689">
    <property type="entry name" value="Homeodomain-like"/>
    <property type="match status" value="1"/>
</dbReference>
<evidence type="ECO:0000256" key="3">
    <source>
        <dbReference type="ARBA" id="ARBA00023163"/>
    </source>
</evidence>
<dbReference type="InterPro" id="IPR050109">
    <property type="entry name" value="HTH-type_TetR-like_transc_reg"/>
</dbReference>
<keyword evidence="2 4" id="KW-0238">DNA-binding</keyword>
<dbReference type="RefSeq" id="WP_013866049.1">
    <property type="nucleotide sequence ID" value="NC_015635.1"/>
</dbReference>
<dbReference type="eggNOG" id="COG1309">
    <property type="taxonomic scope" value="Bacteria"/>
</dbReference>
<dbReference type="PANTHER" id="PTHR30055">
    <property type="entry name" value="HTH-TYPE TRANSCRIPTIONAL REGULATOR RUTR"/>
    <property type="match status" value="1"/>
</dbReference>
<feature type="domain" description="HTH tetR-type" evidence="5">
    <location>
        <begin position="22"/>
        <end position="82"/>
    </location>
</feature>
<dbReference type="GO" id="GO:0003700">
    <property type="term" value="F:DNA-binding transcription factor activity"/>
    <property type="evidence" value="ECO:0007669"/>
    <property type="project" value="TreeGrafter"/>
</dbReference>
<dbReference type="Proteomes" id="UP000007947">
    <property type="component" value="Chromosome"/>
</dbReference>
<dbReference type="STRING" id="1032480.MLP_52230"/>
<evidence type="ECO:0000256" key="2">
    <source>
        <dbReference type="ARBA" id="ARBA00023125"/>
    </source>
</evidence>
<keyword evidence="7" id="KW-1185">Reference proteome</keyword>
<dbReference type="KEGG" id="mph:MLP_52230"/>
<reference evidence="6 7" key="1">
    <citation type="submission" date="2011-05" db="EMBL/GenBank/DDBJ databases">
        <title>Whole genome sequence of Microlunatus phosphovorus NM-1.</title>
        <authorList>
            <person name="Hosoyama A."/>
            <person name="Sasaki K."/>
            <person name="Harada T."/>
            <person name="Igarashi R."/>
            <person name="Kawakoshi A."/>
            <person name="Sasagawa M."/>
            <person name="Fukada J."/>
            <person name="Nakamura S."/>
            <person name="Katano Y."/>
            <person name="Hanada S."/>
            <person name="Kamagata Y."/>
            <person name="Nakamura N."/>
            <person name="Yamazaki S."/>
            <person name="Fujita N."/>
        </authorList>
    </citation>
    <scope>NUCLEOTIDE SEQUENCE [LARGE SCALE GENOMIC DNA]</scope>
    <source>
        <strain evidence="7">ATCC 700054 / DSM 10555 / JCM 9379 / NBRC 101784 / NCIMB 13414 / VKM Ac-1990 / NM-1</strain>
    </source>
</reference>
<dbReference type="AlphaFoldDB" id="F5XIJ9"/>
<evidence type="ECO:0000259" key="5">
    <source>
        <dbReference type="PROSITE" id="PS50977"/>
    </source>
</evidence>
<protein>
    <submittedName>
        <fullName evidence="6">Putative TetR family transcriptional regulator</fullName>
    </submittedName>
</protein>
<dbReference type="EMBL" id="AP012204">
    <property type="protein sequence ID" value="BAK38237.1"/>
    <property type="molecule type" value="Genomic_DNA"/>
</dbReference>
<dbReference type="GO" id="GO:0000976">
    <property type="term" value="F:transcription cis-regulatory region binding"/>
    <property type="evidence" value="ECO:0007669"/>
    <property type="project" value="TreeGrafter"/>
</dbReference>
<organism evidence="6 7">
    <name type="scientific">Microlunatus phosphovorus (strain ATCC 700054 / DSM 10555 / JCM 9379 / NBRC 101784 / NCIMB 13414 / VKM Ac-1990 / NM-1)</name>
    <dbReference type="NCBI Taxonomy" id="1032480"/>
    <lineage>
        <taxon>Bacteria</taxon>
        <taxon>Bacillati</taxon>
        <taxon>Actinomycetota</taxon>
        <taxon>Actinomycetes</taxon>
        <taxon>Propionibacteriales</taxon>
        <taxon>Propionibacteriaceae</taxon>
        <taxon>Microlunatus</taxon>
    </lineage>
</organism>